<gene>
    <name evidence="2" type="ORF">ARMGADRAFT_795523</name>
</gene>
<keyword evidence="3" id="KW-1185">Reference proteome</keyword>
<evidence type="ECO:0000313" key="2">
    <source>
        <dbReference type="EMBL" id="PBK95306.1"/>
    </source>
</evidence>
<proteinExistence type="predicted"/>
<organism evidence="2 3">
    <name type="scientific">Armillaria gallica</name>
    <name type="common">Bulbous honey fungus</name>
    <name type="synonym">Armillaria bulbosa</name>
    <dbReference type="NCBI Taxonomy" id="47427"/>
    <lineage>
        <taxon>Eukaryota</taxon>
        <taxon>Fungi</taxon>
        <taxon>Dikarya</taxon>
        <taxon>Basidiomycota</taxon>
        <taxon>Agaricomycotina</taxon>
        <taxon>Agaricomycetes</taxon>
        <taxon>Agaricomycetidae</taxon>
        <taxon>Agaricales</taxon>
        <taxon>Marasmiineae</taxon>
        <taxon>Physalacriaceae</taxon>
        <taxon>Armillaria</taxon>
    </lineage>
</organism>
<reference evidence="3" key="1">
    <citation type="journal article" date="2017" name="Nat. Ecol. Evol.">
        <title>Genome expansion and lineage-specific genetic innovations in the forest pathogenic fungi Armillaria.</title>
        <authorList>
            <person name="Sipos G."/>
            <person name="Prasanna A.N."/>
            <person name="Walter M.C."/>
            <person name="O'Connor E."/>
            <person name="Balint B."/>
            <person name="Krizsan K."/>
            <person name="Kiss B."/>
            <person name="Hess J."/>
            <person name="Varga T."/>
            <person name="Slot J."/>
            <person name="Riley R."/>
            <person name="Boka B."/>
            <person name="Rigling D."/>
            <person name="Barry K."/>
            <person name="Lee J."/>
            <person name="Mihaltcheva S."/>
            <person name="LaButti K."/>
            <person name="Lipzen A."/>
            <person name="Waldron R."/>
            <person name="Moloney N.M."/>
            <person name="Sperisen C."/>
            <person name="Kredics L."/>
            <person name="Vagvoelgyi C."/>
            <person name="Patrignani A."/>
            <person name="Fitzpatrick D."/>
            <person name="Nagy I."/>
            <person name="Doyle S."/>
            <person name="Anderson J.B."/>
            <person name="Grigoriev I.V."/>
            <person name="Gueldener U."/>
            <person name="Muensterkoetter M."/>
            <person name="Nagy L.G."/>
        </authorList>
    </citation>
    <scope>NUCLEOTIDE SEQUENCE [LARGE SCALE GENOMIC DNA]</scope>
    <source>
        <strain evidence="3">Ar21-2</strain>
    </source>
</reference>
<dbReference type="InParanoid" id="A0A2H3E6L5"/>
<name>A0A2H3E6L5_ARMGA</name>
<feature type="compositionally biased region" description="Low complexity" evidence="1">
    <location>
        <begin position="10"/>
        <end position="24"/>
    </location>
</feature>
<dbReference type="EMBL" id="KZ293652">
    <property type="protein sequence ID" value="PBK95306.1"/>
    <property type="molecule type" value="Genomic_DNA"/>
</dbReference>
<dbReference type="Proteomes" id="UP000217790">
    <property type="component" value="Unassembled WGS sequence"/>
</dbReference>
<evidence type="ECO:0000313" key="3">
    <source>
        <dbReference type="Proteomes" id="UP000217790"/>
    </source>
</evidence>
<dbReference type="AlphaFoldDB" id="A0A2H3E6L5"/>
<protein>
    <submittedName>
        <fullName evidence="2">Uncharacterized protein</fullName>
    </submittedName>
</protein>
<feature type="region of interest" description="Disordered" evidence="1">
    <location>
        <begin position="1"/>
        <end position="52"/>
    </location>
</feature>
<sequence>MTDSEKRPTRSSSKSKSATPSTSAGSKHTPPIVEPTPQGLTDIGLAQPQKPSLEAARSKIRLMERLSSLWNVAAKRHSLTAGLPKLERNERRAQMPCLVLLGAKSLAGISPTAALSFSSYAHDRKIISLSNIPLGPVQKSSMLPKRLTGC</sequence>
<accession>A0A2H3E6L5</accession>
<evidence type="ECO:0000256" key="1">
    <source>
        <dbReference type="SAM" id="MobiDB-lite"/>
    </source>
</evidence>